<sequence>MNAKNIATALILSFAAIGAAQAATPRGDSDNVPFQGVYGQADTGASRDQVIAELQQARAAGLTGNADIDNQPFVAQADSGVTRAQVAAGIDQSNGGIDIAFGDIDNLPFQGV</sequence>
<gene>
    <name evidence="2" type="ORF">BAU07_00125</name>
</gene>
<name>A0A193G7E1_9BORD</name>
<protein>
    <recommendedName>
        <fullName evidence="4">DUF4148 domain-containing protein</fullName>
    </recommendedName>
</protein>
<dbReference type="OrthoDB" id="8636529at2"/>
<accession>A0A193G7E1</accession>
<evidence type="ECO:0008006" key="4">
    <source>
        <dbReference type="Google" id="ProtNLM"/>
    </source>
</evidence>
<dbReference type="Proteomes" id="UP000091926">
    <property type="component" value="Chromosome"/>
</dbReference>
<dbReference type="KEGG" id="bfz:BAU07_00125"/>
<proteinExistence type="predicted"/>
<reference evidence="2 3" key="1">
    <citation type="submission" date="2016-06" db="EMBL/GenBank/DDBJ databases">
        <title>Complete genome sequences of Bordetella bronchialis and Bordetella flabilis.</title>
        <authorList>
            <person name="LiPuma J.J."/>
            <person name="Spilker T."/>
        </authorList>
    </citation>
    <scope>NUCLEOTIDE SEQUENCE [LARGE SCALE GENOMIC DNA]</scope>
    <source>
        <strain evidence="2 3">AU10664</strain>
    </source>
</reference>
<organism evidence="2 3">
    <name type="scientific">Bordetella flabilis</name>
    <dbReference type="NCBI Taxonomy" id="463014"/>
    <lineage>
        <taxon>Bacteria</taxon>
        <taxon>Pseudomonadati</taxon>
        <taxon>Pseudomonadota</taxon>
        <taxon>Betaproteobacteria</taxon>
        <taxon>Burkholderiales</taxon>
        <taxon>Alcaligenaceae</taxon>
        <taxon>Bordetella</taxon>
    </lineage>
</organism>
<evidence type="ECO:0000256" key="1">
    <source>
        <dbReference type="SAM" id="SignalP"/>
    </source>
</evidence>
<feature type="chain" id="PRO_5008258614" description="DUF4148 domain-containing protein" evidence="1">
    <location>
        <begin position="23"/>
        <end position="112"/>
    </location>
</feature>
<dbReference type="RefSeq" id="WP_066652448.1">
    <property type="nucleotide sequence ID" value="NZ_CBCSCL010000002.1"/>
</dbReference>
<dbReference type="AlphaFoldDB" id="A0A193G7E1"/>
<keyword evidence="1" id="KW-0732">Signal</keyword>
<evidence type="ECO:0000313" key="3">
    <source>
        <dbReference type="Proteomes" id="UP000091926"/>
    </source>
</evidence>
<dbReference type="Pfam" id="PF13663">
    <property type="entry name" value="DUF4148"/>
    <property type="match status" value="1"/>
</dbReference>
<dbReference type="InterPro" id="IPR025421">
    <property type="entry name" value="DUF4148"/>
</dbReference>
<keyword evidence="3" id="KW-1185">Reference proteome</keyword>
<dbReference type="EMBL" id="CP016172">
    <property type="protein sequence ID" value="ANN75735.1"/>
    <property type="molecule type" value="Genomic_DNA"/>
</dbReference>
<feature type="signal peptide" evidence="1">
    <location>
        <begin position="1"/>
        <end position="22"/>
    </location>
</feature>
<evidence type="ECO:0000313" key="2">
    <source>
        <dbReference type="EMBL" id="ANN75735.1"/>
    </source>
</evidence>